<dbReference type="Proteomes" id="UP001168877">
    <property type="component" value="Unassembled WGS sequence"/>
</dbReference>
<reference evidence="1" key="2">
    <citation type="submission" date="2023-06" db="EMBL/GenBank/DDBJ databases">
        <authorList>
            <person name="Swenson N.G."/>
            <person name="Wegrzyn J.L."/>
            <person name="Mcevoy S.L."/>
        </authorList>
    </citation>
    <scope>NUCLEOTIDE SEQUENCE</scope>
    <source>
        <strain evidence="1">NS2018</strain>
        <tissue evidence="1">Leaf</tissue>
    </source>
</reference>
<comment type="caution">
    <text evidence="1">The sequence shown here is derived from an EMBL/GenBank/DDBJ whole genome shotgun (WGS) entry which is preliminary data.</text>
</comment>
<evidence type="ECO:0000313" key="1">
    <source>
        <dbReference type="EMBL" id="KAK0580979.1"/>
    </source>
</evidence>
<name>A0AA39S1X8_ACESA</name>
<protein>
    <submittedName>
        <fullName evidence="1">Uncharacterized protein</fullName>
    </submittedName>
</protein>
<dbReference type="EMBL" id="JAUESC010000384">
    <property type="protein sequence ID" value="KAK0580979.1"/>
    <property type="molecule type" value="Genomic_DNA"/>
</dbReference>
<organism evidence="1 2">
    <name type="scientific">Acer saccharum</name>
    <name type="common">Sugar maple</name>
    <dbReference type="NCBI Taxonomy" id="4024"/>
    <lineage>
        <taxon>Eukaryota</taxon>
        <taxon>Viridiplantae</taxon>
        <taxon>Streptophyta</taxon>
        <taxon>Embryophyta</taxon>
        <taxon>Tracheophyta</taxon>
        <taxon>Spermatophyta</taxon>
        <taxon>Magnoliopsida</taxon>
        <taxon>eudicotyledons</taxon>
        <taxon>Gunneridae</taxon>
        <taxon>Pentapetalae</taxon>
        <taxon>rosids</taxon>
        <taxon>malvids</taxon>
        <taxon>Sapindales</taxon>
        <taxon>Sapindaceae</taxon>
        <taxon>Hippocastanoideae</taxon>
        <taxon>Acereae</taxon>
        <taxon>Acer</taxon>
    </lineage>
</organism>
<accession>A0AA39S1X8</accession>
<reference evidence="1" key="1">
    <citation type="journal article" date="2022" name="Plant J.">
        <title>Strategies of tolerance reflected in two North American maple genomes.</title>
        <authorList>
            <person name="McEvoy S.L."/>
            <person name="Sezen U.U."/>
            <person name="Trouern-Trend A."/>
            <person name="McMahon S.M."/>
            <person name="Schaberg P.G."/>
            <person name="Yang J."/>
            <person name="Wegrzyn J.L."/>
            <person name="Swenson N.G."/>
        </authorList>
    </citation>
    <scope>NUCLEOTIDE SEQUENCE</scope>
    <source>
        <strain evidence="1">NS2018</strain>
    </source>
</reference>
<dbReference type="AlphaFoldDB" id="A0AA39S1X8"/>
<gene>
    <name evidence="1" type="ORF">LWI29_008352</name>
</gene>
<evidence type="ECO:0000313" key="2">
    <source>
        <dbReference type="Proteomes" id="UP001168877"/>
    </source>
</evidence>
<keyword evidence="2" id="KW-1185">Reference proteome</keyword>
<sequence>MVYTSVLTMIEDSVIVSPRNSSFRENLQEKHRKVPLNFFNFYSTLAEATLHTKILGHVKSKISIPVRAPNRLQTSCQINKIKNVLIIGTKLTIPKMQKTKALIASVSICSQQFK</sequence>
<proteinExistence type="predicted"/>